<name>A0A1B0BZA0_9MUSC</name>
<accession>A0A1B0BZA0</accession>
<dbReference type="GO" id="GO:0007034">
    <property type="term" value="P:vacuolar transport"/>
    <property type="evidence" value="ECO:0007669"/>
    <property type="project" value="TreeGrafter"/>
</dbReference>
<dbReference type="VEuPathDB" id="VectorBase:GPPI044926"/>
<organism evidence="1 2">
    <name type="scientific">Glossina palpalis gambiensis</name>
    <dbReference type="NCBI Taxonomy" id="67801"/>
    <lineage>
        <taxon>Eukaryota</taxon>
        <taxon>Metazoa</taxon>
        <taxon>Ecdysozoa</taxon>
        <taxon>Arthropoda</taxon>
        <taxon>Hexapoda</taxon>
        <taxon>Insecta</taxon>
        <taxon>Pterygota</taxon>
        <taxon>Neoptera</taxon>
        <taxon>Endopterygota</taxon>
        <taxon>Diptera</taxon>
        <taxon>Brachycera</taxon>
        <taxon>Muscomorpha</taxon>
        <taxon>Hippoboscoidea</taxon>
        <taxon>Glossinidae</taxon>
        <taxon>Glossina</taxon>
    </lineage>
</organism>
<protein>
    <submittedName>
        <fullName evidence="1">Uncharacterized protein</fullName>
    </submittedName>
</protein>
<dbReference type="GO" id="GO:0005770">
    <property type="term" value="C:late endosome"/>
    <property type="evidence" value="ECO:0007669"/>
    <property type="project" value="TreeGrafter"/>
</dbReference>
<dbReference type="GO" id="GO:1901096">
    <property type="term" value="P:regulation of autophagosome maturation"/>
    <property type="evidence" value="ECO:0007669"/>
    <property type="project" value="TreeGrafter"/>
</dbReference>
<evidence type="ECO:0000313" key="2">
    <source>
        <dbReference type="Proteomes" id="UP000092460"/>
    </source>
</evidence>
<dbReference type="GO" id="GO:0005794">
    <property type="term" value="C:Golgi apparatus"/>
    <property type="evidence" value="ECO:0007669"/>
    <property type="project" value="TreeGrafter"/>
</dbReference>
<dbReference type="InterPro" id="IPR039272">
    <property type="entry name" value="CLEC16A/TT9"/>
</dbReference>
<dbReference type="PANTHER" id="PTHR21481">
    <property type="entry name" value="PROTEIN CLEC16A"/>
    <property type="match status" value="1"/>
</dbReference>
<keyword evidence="2" id="KW-1185">Reference proteome</keyword>
<dbReference type="AlphaFoldDB" id="A0A1B0BZA0"/>
<sequence length="61" mass="7023">MLRCITDNCIIKTAAPYFSNLVRFTVKHILELDSCVRTDIDHQSNQKLSNLVAGHLDHLHY</sequence>
<proteinExistence type="predicted"/>
<dbReference type="GO" id="GO:0016197">
    <property type="term" value="P:endosomal transport"/>
    <property type="evidence" value="ECO:0007669"/>
    <property type="project" value="TreeGrafter"/>
</dbReference>
<dbReference type="EnsemblMetazoa" id="GPPI044926-RA">
    <property type="protein sequence ID" value="GPPI044926-PA"/>
    <property type="gene ID" value="GPPI044926"/>
</dbReference>
<evidence type="ECO:0000313" key="1">
    <source>
        <dbReference type="EnsemblMetazoa" id="GPPI044926-PA"/>
    </source>
</evidence>
<dbReference type="Proteomes" id="UP000092460">
    <property type="component" value="Unassembled WGS sequence"/>
</dbReference>
<dbReference type="PANTHER" id="PTHR21481:SF0">
    <property type="entry name" value="PROTEIN CLEC16A"/>
    <property type="match status" value="1"/>
</dbReference>
<reference evidence="1" key="2">
    <citation type="submission" date="2020-05" db="UniProtKB">
        <authorList>
            <consortium name="EnsemblMetazoa"/>
        </authorList>
    </citation>
    <scope>IDENTIFICATION</scope>
    <source>
        <strain evidence="1">IAEA</strain>
    </source>
</reference>
<dbReference type="EMBL" id="JXJN01023028">
    <property type="status" value="NOT_ANNOTATED_CDS"/>
    <property type="molecule type" value="Genomic_DNA"/>
</dbReference>
<reference evidence="2" key="1">
    <citation type="submission" date="2015-01" db="EMBL/GenBank/DDBJ databases">
        <authorList>
            <person name="Aksoy S."/>
            <person name="Warren W."/>
            <person name="Wilson R.K."/>
        </authorList>
    </citation>
    <scope>NUCLEOTIDE SEQUENCE [LARGE SCALE GENOMIC DNA]</scope>
    <source>
        <strain evidence="2">IAEA</strain>
    </source>
</reference>